<proteinExistence type="predicted"/>
<keyword evidence="1" id="KW-0812">Transmembrane</keyword>
<evidence type="ECO:0000256" key="1">
    <source>
        <dbReference type="SAM" id="Phobius"/>
    </source>
</evidence>
<dbReference type="EMBL" id="JBIAQY010000001">
    <property type="protein sequence ID" value="MFF3566296.1"/>
    <property type="molecule type" value="Genomic_DNA"/>
</dbReference>
<name>A0ABW6RQL4_9NOCA</name>
<organism evidence="2 3">
    <name type="scientific">Nocardia jiangxiensis</name>
    <dbReference type="NCBI Taxonomy" id="282685"/>
    <lineage>
        <taxon>Bacteria</taxon>
        <taxon>Bacillati</taxon>
        <taxon>Actinomycetota</taxon>
        <taxon>Actinomycetes</taxon>
        <taxon>Mycobacteriales</taxon>
        <taxon>Nocardiaceae</taxon>
        <taxon>Nocardia</taxon>
    </lineage>
</organism>
<comment type="caution">
    <text evidence="2">The sequence shown here is derived from an EMBL/GenBank/DDBJ whole genome shotgun (WGS) entry which is preliminary data.</text>
</comment>
<feature type="transmembrane region" description="Helical" evidence="1">
    <location>
        <begin position="88"/>
        <end position="108"/>
    </location>
</feature>
<gene>
    <name evidence="2" type="ORF">ACFYXQ_00785</name>
</gene>
<dbReference type="RefSeq" id="WP_051193609.1">
    <property type="nucleotide sequence ID" value="NZ_JBIAQY010000001.1"/>
</dbReference>
<keyword evidence="1" id="KW-1133">Transmembrane helix</keyword>
<feature type="transmembrane region" description="Helical" evidence="1">
    <location>
        <begin position="114"/>
        <end position="131"/>
    </location>
</feature>
<reference evidence="2 3" key="1">
    <citation type="submission" date="2024-10" db="EMBL/GenBank/DDBJ databases">
        <title>The Natural Products Discovery Center: Release of the First 8490 Sequenced Strains for Exploring Actinobacteria Biosynthetic Diversity.</title>
        <authorList>
            <person name="Kalkreuter E."/>
            <person name="Kautsar S.A."/>
            <person name="Yang D."/>
            <person name="Bader C.D."/>
            <person name="Teijaro C.N."/>
            <person name="Fluegel L."/>
            <person name="Davis C.M."/>
            <person name="Simpson J.R."/>
            <person name="Lauterbach L."/>
            <person name="Steele A.D."/>
            <person name="Gui C."/>
            <person name="Meng S."/>
            <person name="Li G."/>
            <person name="Viehrig K."/>
            <person name="Ye F."/>
            <person name="Su P."/>
            <person name="Kiefer A.F."/>
            <person name="Nichols A."/>
            <person name="Cepeda A.J."/>
            <person name="Yan W."/>
            <person name="Fan B."/>
            <person name="Jiang Y."/>
            <person name="Adhikari A."/>
            <person name="Zheng C.-J."/>
            <person name="Schuster L."/>
            <person name="Cowan T.M."/>
            <person name="Smanski M.J."/>
            <person name="Chevrette M.G."/>
            <person name="De Carvalho L.P.S."/>
            <person name="Shen B."/>
        </authorList>
    </citation>
    <scope>NUCLEOTIDE SEQUENCE [LARGE SCALE GENOMIC DNA]</scope>
    <source>
        <strain evidence="2 3">NPDC002593</strain>
    </source>
</reference>
<dbReference type="Proteomes" id="UP001601992">
    <property type="component" value="Unassembled WGS sequence"/>
</dbReference>
<feature type="transmembrane region" description="Helical" evidence="1">
    <location>
        <begin position="57"/>
        <end position="76"/>
    </location>
</feature>
<evidence type="ECO:0000313" key="2">
    <source>
        <dbReference type="EMBL" id="MFF3566296.1"/>
    </source>
</evidence>
<protein>
    <submittedName>
        <fullName evidence="2">Uncharacterized protein</fullName>
    </submittedName>
</protein>
<keyword evidence="3" id="KW-1185">Reference proteome</keyword>
<keyword evidence="1" id="KW-0472">Membrane</keyword>
<evidence type="ECO:0000313" key="3">
    <source>
        <dbReference type="Proteomes" id="UP001601992"/>
    </source>
</evidence>
<feature type="transmembrane region" description="Helical" evidence="1">
    <location>
        <begin position="20"/>
        <end position="45"/>
    </location>
</feature>
<sequence>MTAPAIGRANSPVEDQRPGFVLAGVALVVLLVFNGLLTFTVEVLYLPSYIGATPFPISAAFAAVINLVLVLGMGTVVSRPATMSLPVLAWLLGFVVCLTTGPGGDVILTDSWTTPLFLACGIVPAGWYLFWRGFVLPARNAGKATTR</sequence>
<accession>A0ABW6RQL4</accession>